<dbReference type="PANTHER" id="PTHR47926">
    <property type="entry name" value="PENTATRICOPEPTIDE REPEAT-CONTAINING PROTEIN"/>
    <property type="match status" value="1"/>
</dbReference>
<dbReference type="InterPro" id="IPR002885">
    <property type="entry name" value="PPR_rpt"/>
</dbReference>
<dbReference type="AlphaFoldDB" id="A0AAD9X876"/>
<dbReference type="Proteomes" id="UP001280121">
    <property type="component" value="Unassembled WGS sequence"/>
</dbReference>
<organism evidence="2 3">
    <name type="scientific">Dipteronia dyeriana</name>
    <dbReference type="NCBI Taxonomy" id="168575"/>
    <lineage>
        <taxon>Eukaryota</taxon>
        <taxon>Viridiplantae</taxon>
        <taxon>Streptophyta</taxon>
        <taxon>Embryophyta</taxon>
        <taxon>Tracheophyta</taxon>
        <taxon>Spermatophyta</taxon>
        <taxon>Magnoliopsida</taxon>
        <taxon>eudicotyledons</taxon>
        <taxon>Gunneridae</taxon>
        <taxon>Pentapetalae</taxon>
        <taxon>rosids</taxon>
        <taxon>malvids</taxon>
        <taxon>Sapindales</taxon>
        <taxon>Sapindaceae</taxon>
        <taxon>Hippocastanoideae</taxon>
        <taxon>Acereae</taxon>
        <taxon>Dipteronia</taxon>
    </lineage>
</organism>
<accession>A0AAD9X876</accession>
<dbReference type="InterPro" id="IPR046960">
    <property type="entry name" value="PPR_At4g14850-like_plant"/>
</dbReference>
<comment type="caution">
    <text evidence="2">The sequence shown here is derived from an EMBL/GenBank/DDBJ whole genome shotgun (WGS) entry which is preliminary data.</text>
</comment>
<dbReference type="GO" id="GO:0009451">
    <property type="term" value="P:RNA modification"/>
    <property type="evidence" value="ECO:0007669"/>
    <property type="project" value="InterPro"/>
</dbReference>
<dbReference type="InterPro" id="IPR011990">
    <property type="entry name" value="TPR-like_helical_dom_sf"/>
</dbReference>
<dbReference type="EMBL" id="JANJYI010000004">
    <property type="protein sequence ID" value="KAK2654781.1"/>
    <property type="molecule type" value="Genomic_DNA"/>
</dbReference>
<evidence type="ECO:0008006" key="4">
    <source>
        <dbReference type="Google" id="ProtNLM"/>
    </source>
</evidence>
<name>A0AAD9X876_9ROSI</name>
<protein>
    <recommendedName>
        <fullName evidence="4">Pentatricopeptide repeat-containing protein</fullName>
    </recommendedName>
</protein>
<keyword evidence="1" id="KW-0677">Repeat</keyword>
<dbReference type="GO" id="GO:0003723">
    <property type="term" value="F:RNA binding"/>
    <property type="evidence" value="ECO:0007669"/>
    <property type="project" value="InterPro"/>
</dbReference>
<evidence type="ECO:0000313" key="3">
    <source>
        <dbReference type="Proteomes" id="UP001280121"/>
    </source>
</evidence>
<sequence>MRRSFLVFCRDFHDTIEIDVFVGSSLVDKFHAESGCIGNAHYLFDKLFHRDCVSWNVMLNDYVICGESEYSERKHDSFDISWNVEMAYKIFSQSITIDLVMCTAVISGYVLNRMKNDALEMFRVELYCRVGRLNEAFEIINSMPFPHDARVGETLFGVCRAHGNVELAEVASRHLFI</sequence>
<dbReference type="Pfam" id="PF01535">
    <property type="entry name" value="PPR"/>
    <property type="match status" value="2"/>
</dbReference>
<evidence type="ECO:0000256" key="1">
    <source>
        <dbReference type="ARBA" id="ARBA00022737"/>
    </source>
</evidence>
<gene>
    <name evidence="2" type="ORF">Ddye_014637</name>
</gene>
<reference evidence="2" key="1">
    <citation type="journal article" date="2023" name="Plant J.">
        <title>Genome sequences and population genomics provide insights into the demographic history, inbreeding, and mutation load of two 'living fossil' tree species of Dipteronia.</title>
        <authorList>
            <person name="Feng Y."/>
            <person name="Comes H.P."/>
            <person name="Chen J."/>
            <person name="Zhu S."/>
            <person name="Lu R."/>
            <person name="Zhang X."/>
            <person name="Li P."/>
            <person name="Qiu J."/>
            <person name="Olsen K.M."/>
            <person name="Qiu Y."/>
        </authorList>
    </citation>
    <scope>NUCLEOTIDE SEQUENCE</scope>
    <source>
        <strain evidence="2">KIB01</strain>
    </source>
</reference>
<evidence type="ECO:0000313" key="2">
    <source>
        <dbReference type="EMBL" id="KAK2654781.1"/>
    </source>
</evidence>
<proteinExistence type="predicted"/>
<keyword evidence="3" id="KW-1185">Reference proteome</keyword>
<dbReference type="Gene3D" id="1.25.40.10">
    <property type="entry name" value="Tetratricopeptide repeat domain"/>
    <property type="match status" value="1"/>
</dbReference>